<evidence type="ECO:0000313" key="3">
    <source>
        <dbReference type="EMBL" id="QGY39926.1"/>
    </source>
</evidence>
<dbReference type="KEGG" id="psel:GM415_07235"/>
<dbReference type="InterPro" id="IPR013424">
    <property type="entry name" value="Ice-binding_C"/>
</dbReference>
<keyword evidence="1" id="KW-0732">Signal</keyword>
<evidence type="ECO:0000259" key="2">
    <source>
        <dbReference type="Pfam" id="PF07589"/>
    </source>
</evidence>
<accession>A0A6I6JAX9</accession>
<name>A0A6I6JAX9_9BACT</name>
<gene>
    <name evidence="3" type="ORF">GM415_07235</name>
</gene>
<keyword evidence="4" id="KW-1185">Reference proteome</keyword>
<dbReference type="EMBL" id="CP046400">
    <property type="protein sequence ID" value="QGY39926.1"/>
    <property type="molecule type" value="Genomic_DNA"/>
</dbReference>
<feature type="signal peptide" evidence="1">
    <location>
        <begin position="1"/>
        <end position="39"/>
    </location>
</feature>
<dbReference type="AlphaFoldDB" id="A0A6I6JAX9"/>
<evidence type="ECO:0000313" key="4">
    <source>
        <dbReference type="Proteomes" id="UP000428328"/>
    </source>
</evidence>
<sequence>MPYNAIPLWGFLESEMKKTCSALLLSLFLLLGAASIAFAATGTVGITQYDILNTVEDRTGDNDGHSAAYTGSVTNNPTTGRWFYRGGVGSLNNGDTYEGVNEGQQLFQGGIGTTMELFFDTDFYYSIIGLRIYGGDPSLLGGFLNDTQTGALTQLSISGYDYLGSADVTASGLYTTPEHLVVSISGDSSYVDDYVDLSGIFGGKAVQSLTLSEFVAADGYQNGFSFSEIEVYGEKIEIPGQDDPTAPVPEPSALLLTGLGIVGLLALRRCRRAVRD</sequence>
<dbReference type="NCBIfam" id="TIGR02595">
    <property type="entry name" value="PEP_CTERM"/>
    <property type="match status" value="1"/>
</dbReference>
<feature type="chain" id="PRO_5026129080" evidence="1">
    <location>
        <begin position="40"/>
        <end position="276"/>
    </location>
</feature>
<feature type="domain" description="Ice-binding protein C-terminal" evidence="2">
    <location>
        <begin position="247"/>
        <end position="269"/>
    </location>
</feature>
<organism evidence="3 4">
    <name type="scientific">Pseudodesulfovibrio cashew</name>
    <dbReference type="NCBI Taxonomy" id="2678688"/>
    <lineage>
        <taxon>Bacteria</taxon>
        <taxon>Pseudomonadati</taxon>
        <taxon>Thermodesulfobacteriota</taxon>
        <taxon>Desulfovibrionia</taxon>
        <taxon>Desulfovibrionales</taxon>
        <taxon>Desulfovibrionaceae</taxon>
    </lineage>
</organism>
<evidence type="ECO:0000256" key="1">
    <source>
        <dbReference type="SAM" id="SignalP"/>
    </source>
</evidence>
<dbReference type="Pfam" id="PF07589">
    <property type="entry name" value="PEP-CTERM"/>
    <property type="match status" value="1"/>
</dbReference>
<proteinExistence type="predicted"/>
<dbReference type="Proteomes" id="UP000428328">
    <property type="component" value="Chromosome"/>
</dbReference>
<reference evidence="3 4" key="1">
    <citation type="submission" date="2019-11" db="EMBL/GenBank/DDBJ databases">
        <authorList>
            <person name="Zheng R.K."/>
            <person name="Sun C.M."/>
        </authorList>
    </citation>
    <scope>NUCLEOTIDE SEQUENCE [LARGE SCALE GENOMIC DNA]</scope>
    <source>
        <strain evidence="3 4">SRB007</strain>
    </source>
</reference>
<protein>
    <submittedName>
        <fullName evidence="3">PEP-CTERM sorting domain-containing protein</fullName>
    </submittedName>
</protein>